<reference evidence="7 8" key="1">
    <citation type="journal article" date="2018" name="Mol. Plant">
        <title>The genome of Artemisia annua provides insight into the evolution of Asteraceae family and artemisinin biosynthesis.</title>
        <authorList>
            <person name="Shen Q."/>
            <person name="Zhang L."/>
            <person name="Liao Z."/>
            <person name="Wang S."/>
            <person name="Yan T."/>
            <person name="Shi P."/>
            <person name="Liu M."/>
            <person name="Fu X."/>
            <person name="Pan Q."/>
            <person name="Wang Y."/>
            <person name="Lv Z."/>
            <person name="Lu X."/>
            <person name="Zhang F."/>
            <person name="Jiang W."/>
            <person name="Ma Y."/>
            <person name="Chen M."/>
            <person name="Hao X."/>
            <person name="Li L."/>
            <person name="Tang Y."/>
            <person name="Lv G."/>
            <person name="Zhou Y."/>
            <person name="Sun X."/>
            <person name="Brodelius P.E."/>
            <person name="Rose J.K.C."/>
            <person name="Tang K."/>
        </authorList>
    </citation>
    <scope>NUCLEOTIDE SEQUENCE [LARGE SCALE GENOMIC DNA]</scope>
    <source>
        <strain evidence="8">cv. Huhao1</strain>
        <tissue evidence="7">Leaf</tissue>
    </source>
</reference>
<dbReference type="SMART" id="SM00385">
    <property type="entry name" value="CYCLIN"/>
    <property type="match status" value="1"/>
</dbReference>
<evidence type="ECO:0000256" key="3">
    <source>
        <dbReference type="ARBA" id="ARBA00023127"/>
    </source>
</evidence>
<feature type="domain" description="Cyclin-like" evidence="6">
    <location>
        <begin position="76"/>
        <end position="163"/>
    </location>
</feature>
<dbReference type="OrthoDB" id="5590282at2759"/>
<dbReference type="GO" id="GO:0051301">
    <property type="term" value="P:cell division"/>
    <property type="evidence" value="ECO:0007669"/>
    <property type="project" value="UniProtKB-KW"/>
</dbReference>
<keyword evidence="3 5" id="KW-0195">Cyclin</keyword>
<evidence type="ECO:0000259" key="6">
    <source>
        <dbReference type="SMART" id="SM00385"/>
    </source>
</evidence>
<gene>
    <name evidence="7" type="ORF">CTI12_AA142030</name>
</gene>
<dbReference type="CDD" id="cd20544">
    <property type="entry name" value="CYCLIN_AtCycD-like_rpt2"/>
    <property type="match status" value="1"/>
</dbReference>
<dbReference type="PANTHER" id="PTHR10177">
    <property type="entry name" value="CYCLINS"/>
    <property type="match status" value="1"/>
</dbReference>
<dbReference type="STRING" id="35608.A0A2U1PI05"/>
<evidence type="ECO:0000313" key="7">
    <source>
        <dbReference type="EMBL" id="PWA85380.1"/>
    </source>
</evidence>
<dbReference type="InterPro" id="IPR039361">
    <property type="entry name" value="Cyclin"/>
</dbReference>
<dbReference type="SUPFAM" id="SSF47954">
    <property type="entry name" value="Cyclin-like"/>
    <property type="match status" value="2"/>
</dbReference>
<protein>
    <submittedName>
        <fullName evidence="7">Cyclin, C-terminal domain-containing protein</fullName>
    </submittedName>
</protein>
<dbReference type="InterPro" id="IPR048258">
    <property type="entry name" value="Cyclins_cyclin-box"/>
</dbReference>
<evidence type="ECO:0000256" key="1">
    <source>
        <dbReference type="ARBA" id="ARBA00009065"/>
    </source>
</evidence>
<sequence>MVKSYKNTDEDLCGQHAFVTTLSDYPKSVLDVPLQSDECTNLLIEKECQQFVGFLDYFSKLKNGEFDLGSRQEAVDWITKVHSHFSFGPLSAYLAINYMDRFLAVYELPAKAWMMQLLAVACLSLALKMEETEVPLILDLQLGGSRFYFEPKTIQRMELLVMATLKWRMQAVSPFSFIDYFLWKVNGGQPVLRSMILKSTQLFLCLIRGIEFLEFRPSEIAAAVAIHVTGSTQYSTLDHHVQKERVLKFIELLKELNGDYTRSLISGTLASMPKSPIGVLEAACLSFKTDDATVESCLNSANKRRRLNTTTFDLET</sequence>
<keyword evidence="8" id="KW-1185">Reference proteome</keyword>
<accession>A0A2U1PI05</accession>
<keyword evidence="2" id="KW-0132">Cell division</keyword>
<proteinExistence type="inferred from homology"/>
<name>A0A2U1PI05_ARTAN</name>
<keyword evidence="4" id="KW-0131">Cell cycle</keyword>
<dbReference type="CDD" id="cd20543">
    <property type="entry name" value="CYCLIN_AtCycD-like_rpt1"/>
    <property type="match status" value="1"/>
</dbReference>
<dbReference type="InterPro" id="IPR013763">
    <property type="entry name" value="Cyclin-like_dom"/>
</dbReference>
<evidence type="ECO:0000256" key="5">
    <source>
        <dbReference type="RuleBase" id="RU000383"/>
    </source>
</evidence>
<dbReference type="InterPro" id="IPR006671">
    <property type="entry name" value="Cyclin_N"/>
</dbReference>
<dbReference type="Gene3D" id="1.10.472.10">
    <property type="entry name" value="Cyclin-like"/>
    <property type="match status" value="2"/>
</dbReference>
<dbReference type="Proteomes" id="UP000245207">
    <property type="component" value="Unassembled WGS sequence"/>
</dbReference>
<dbReference type="EMBL" id="PKPP01001127">
    <property type="protein sequence ID" value="PWA85380.1"/>
    <property type="molecule type" value="Genomic_DNA"/>
</dbReference>
<comment type="caution">
    <text evidence="7">The sequence shown here is derived from an EMBL/GenBank/DDBJ whole genome shotgun (WGS) entry which is preliminary data.</text>
</comment>
<dbReference type="Pfam" id="PF00134">
    <property type="entry name" value="Cyclin_N"/>
    <property type="match status" value="1"/>
</dbReference>
<evidence type="ECO:0000313" key="8">
    <source>
        <dbReference type="Proteomes" id="UP000245207"/>
    </source>
</evidence>
<dbReference type="AlphaFoldDB" id="A0A2U1PI05"/>
<evidence type="ECO:0000256" key="4">
    <source>
        <dbReference type="ARBA" id="ARBA00023306"/>
    </source>
</evidence>
<dbReference type="FunFam" id="1.10.472.10:FF:000040">
    <property type="entry name" value="D6-type cyclin"/>
    <property type="match status" value="1"/>
</dbReference>
<evidence type="ECO:0000256" key="2">
    <source>
        <dbReference type="ARBA" id="ARBA00022618"/>
    </source>
</evidence>
<dbReference type="PROSITE" id="PS00292">
    <property type="entry name" value="CYCLINS"/>
    <property type="match status" value="1"/>
</dbReference>
<comment type="similarity">
    <text evidence="1">Belongs to the cyclin family. Cyclin D subfamily.</text>
</comment>
<organism evidence="7 8">
    <name type="scientific">Artemisia annua</name>
    <name type="common">Sweet wormwood</name>
    <dbReference type="NCBI Taxonomy" id="35608"/>
    <lineage>
        <taxon>Eukaryota</taxon>
        <taxon>Viridiplantae</taxon>
        <taxon>Streptophyta</taxon>
        <taxon>Embryophyta</taxon>
        <taxon>Tracheophyta</taxon>
        <taxon>Spermatophyta</taxon>
        <taxon>Magnoliopsida</taxon>
        <taxon>eudicotyledons</taxon>
        <taxon>Gunneridae</taxon>
        <taxon>Pentapetalae</taxon>
        <taxon>asterids</taxon>
        <taxon>campanulids</taxon>
        <taxon>Asterales</taxon>
        <taxon>Asteraceae</taxon>
        <taxon>Asteroideae</taxon>
        <taxon>Anthemideae</taxon>
        <taxon>Artemisiinae</taxon>
        <taxon>Artemisia</taxon>
    </lineage>
</organism>
<dbReference type="FunFam" id="1.10.472.10:FF:000034">
    <property type="entry name" value="D2/4-type cyclin"/>
    <property type="match status" value="1"/>
</dbReference>
<dbReference type="InterPro" id="IPR036915">
    <property type="entry name" value="Cyclin-like_sf"/>
</dbReference>